<dbReference type="Pfam" id="PF21194">
    <property type="entry name" value="TadZ-like_ARD"/>
    <property type="match status" value="1"/>
</dbReference>
<dbReference type="InterPro" id="IPR027417">
    <property type="entry name" value="P-loop_NTPase"/>
</dbReference>
<reference evidence="2 3" key="1">
    <citation type="submission" date="2018-08" db="EMBL/GenBank/DDBJ databases">
        <title>A genome reference for cultivated species of the human gut microbiota.</title>
        <authorList>
            <person name="Zou Y."/>
            <person name="Xue W."/>
            <person name="Luo G."/>
        </authorList>
    </citation>
    <scope>NUCLEOTIDE SEQUENCE [LARGE SCALE GENOMIC DNA]</scope>
    <source>
        <strain evidence="2 3">AM25-1LB</strain>
    </source>
</reference>
<comment type="caution">
    <text evidence="2">The sequence shown here is derived from an EMBL/GenBank/DDBJ whole genome shotgun (WGS) entry which is preliminary data.</text>
</comment>
<dbReference type="SUPFAM" id="SSF52540">
    <property type="entry name" value="P-loop containing nucleoside triphosphate hydrolases"/>
    <property type="match status" value="1"/>
</dbReference>
<evidence type="ECO:0000313" key="2">
    <source>
        <dbReference type="EMBL" id="RHF56928.1"/>
    </source>
</evidence>
<dbReference type="Gene3D" id="3.40.50.10850">
    <property type="entry name" value="Ntrc-like two-domain protein"/>
    <property type="match status" value="1"/>
</dbReference>
<protein>
    <submittedName>
        <fullName evidence="2">Chromosome partitioning protein ParA</fullName>
    </submittedName>
</protein>
<dbReference type="Gene3D" id="3.40.50.300">
    <property type="entry name" value="P-loop containing nucleotide triphosphate hydrolases"/>
    <property type="match status" value="1"/>
</dbReference>
<organism evidence="2 3">
    <name type="scientific">[Ruminococcus] lactaris</name>
    <dbReference type="NCBI Taxonomy" id="46228"/>
    <lineage>
        <taxon>Bacteria</taxon>
        <taxon>Bacillati</taxon>
        <taxon>Bacillota</taxon>
        <taxon>Clostridia</taxon>
        <taxon>Lachnospirales</taxon>
        <taxon>Lachnospiraceae</taxon>
        <taxon>Mediterraneibacter</taxon>
    </lineage>
</organism>
<proteinExistence type="predicted"/>
<name>A0A414P170_9FIRM</name>
<dbReference type="Proteomes" id="UP000284902">
    <property type="component" value="Unassembled WGS sequence"/>
</dbReference>
<evidence type="ECO:0000313" key="3">
    <source>
        <dbReference type="Proteomes" id="UP000284902"/>
    </source>
</evidence>
<dbReference type="EMBL" id="QRHG01000047">
    <property type="protein sequence ID" value="RHF56928.1"/>
    <property type="molecule type" value="Genomic_DNA"/>
</dbReference>
<sequence length="353" mass="39353">MRIRVAIIEQDTGYLEKITNVFNTRYTEQVEIHAFTVMNRAIEFLQSNRVDMILVDEQIEMQLKMFPSKCNLAYLVDSMGIESVKGYPAICKFQKVNLIYKQILSIYSENSQSVSESHLNLGGSNVIAFMSPAGGTGTSSMAAACAMQCAGRGNNVLYLNLEKFGSSDAFFSGEGQFTMSDIIFALKGRKANLAMKLQSCVKKATCGVDFFSTSQTALDMLELDTDDIIQLIVDLKNAGTYQYVIMDMDFDLGECFKKLQTMLNGIVMVGDGSAVANRKLYRAVEALEIMEKNLNMPIINRTFIIYNKFRSQGGKVLEHIPVDILGGTPFYMQATTEQVVKELSCTKIFDAFQ</sequence>
<dbReference type="InterPro" id="IPR049086">
    <property type="entry name" value="TadZ-like_ARD"/>
</dbReference>
<gene>
    <name evidence="2" type="ORF">DW672_12445</name>
</gene>
<feature type="domain" description="TadZ-like receiver" evidence="1">
    <location>
        <begin position="1"/>
        <end position="108"/>
    </location>
</feature>
<dbReference type="AlphaFoldDB" id="A0A414P170"/>
<evidence type="ECO:0000259" key="1">
    <source>
        <dbReference type="Pfam" id="PF21194"/>
    </source>
</evidence>
<dbReference type="RefSeq" id="WP_023921378.1">
    <property type="nucleotide sequence ID" value="NZ_CAJMJQ010000034.1"/>
</dbReference>
<accession>A0A414P170</accession>